<evidence type="ECO:0000256" key="8">
    <source>
        <dbReference type="SAM" id="Phobius"/>
    </source>
</evidence>
<feature type="transmembrane region" description="Helical" evidence="8">
    <location>
        <begin position="186"/>
        <end position="204"/>
    </location>
</feature>
<evidence type="ECO:0000313" key="9">
    <source>
        <dbReference type="EMBL" id="CAD9284110.1"/>
    </source>
</evidence>
<feature type="transmembrane region" description="Helical" evidence="8">
    <location>
        <begin position="149"/>
        <end position="166"/>
    </location>
</feature>
<dbReference type="SUPFAM" id="SSF103481">
    <property type="entry name" value="Multidrug resistance efflux transporter EmrE"/>
    <property type="match status" value="1"/>
</dbReference>
<evidence type="ECO:0000256" key="7">
    <source>
        <dbReference type="SAM" id="MobiDB-lite"/>
    </source>
</evidence>
<feature type="transmembrane region" description="Helical" evidence="8">
    <location>
        <begin position="356"/>
        <end position="376"/>
    </location>
</feature>
<evidence type="ECO:0000256" key="6">
    <source>
        <dbReference type="ARBA" id="ARBA00023136"/>
    </source>
</evidence>
<feature type="transmembrane region" description="Helical" evidence="8">
    <location>
        <begin position="66"/>
        <end position="87"/>
    </location>
</feature>
<feature type="region of interest" description="Disordered" evidence="7">
    <location>
        <begin position="1"/>
        <end position="26"/>
    </location>
</feature>
<dbReference type="InterPro" id="IPR037185">
    <property type="entry name" value="EmrE-like"/>
</dbReference>
<dbReference type="AlphaFoldDB" id="A0A7S1V0K6"/>
<evidence type="ECO:0000256" key="2">
    <source>
        <dbReference type="ARBA" id="ARBA00007863"/>
    </source>
</evidence>
<evidence type="ECO:0000256" key="5">
    <source>
        <dbReference type="ARBA" id="ARBA00022989"/>
    </source>
</evidence>
<comment type="similarity">
    <text evidence="2">Belongs to the SLC35F solute transporter family.</text>
</comment>
<proteinExistence type="inferred from homology"/>
<dbReference type="GO" id="GO:0022857">
    <property type="term" value="F:transmembrane transporter activity"/>
    <property type="evidence" value="ECO:0007669"/>
    <property type="project" value="InterPro"/>
</dbReference>
<dbReference type="PANTHER" id="PTHR14233">
    <property type="entry name" value="DUF914-RELATED"/>
    <property type="match status" value="1"/>
</dbReference>
<protein>
    <recommendedName>
        <fullName evidence="10">EamA domain-containing protein</fullName>
    </recommendedName>
</protein>
<feature type="transmembrane region" description="Helical" evidence="8">
    <location>
        <begin position="261"/>
        <end position="281"/>
    </location>
</feature>
<dbReference type="GO" id="GO:0016020">
    <property type="term" value="C:membrane"/>
    <property type="evidence" value="ECO:0007669"/>
    <property type="project" value="UniProtKB-SubCell"/>
</dbReference>
<dbReference type="PANTHER" id="PTHR14233:SF4">
    <property type="entry name" value="SOLUTE CARRIER FAMILY 35 MEMBER F2"/>
    <property type="match status" value="1"/>
</dbReference>
<keyword evidence="4 8" id="KW-0812">Transmembrane</keyword>
<feature type="transmembrane region" description="Helical" evidence="8">
    <location>
        <begin position="211"/>
        <end position="228"/>
    </location>
</feature>
<dbReference type="EMBL" id="HBGK01025099">
    <property type="protein sequence ID" value="CAD9284110.1"/>
    <property type="molecule type" value="Transcribed_RNA"/>
</dbReference>
<keyword evidence="6 8" id="KW-0472">Membrane</keyword>
<organism evidence="9">
    <name type="scientific">Grammatophora oceanica</name>
    <dbReference type="NCBI Taxonomy" id="210454"/>
    <lineage>
        <taxon>Eukaryota</taxon>
        <taxon>Sar</taxon>
        <taxon>Stramenopiles</taxon>
        <taxon>Ochrophyta</taxon>
        <taxon>Bacillariophyta</taxon>
        <taxon>Fragilariophyceae</taxon>
        <taxon>Fragilariophycidae</taxon>
        <taxon>Rhabdonematales</taxon>
        <taxon>Grammatophoraceae</taxon>
        <taxon>Grammatophora</taxon>
    </lineage>
</organism>
<gene>
    <name evidence="9" type="ORF">GOCE00092_LOCUS13022</name>
</gene>
<accession>A0A7S1V0K6</accession>
<feature type="transmembrane region" description="Helical" evidence="8">
    <location>
        <begin position="327"/>
        <end position="349"/>
    </location>
</feature>
<dbReference type="InterPro" id="IPR009262">
    <property type="entry name" value="SLC35_F1/F2/F6"/>
</dbReference>
<keyword evidence="5 8" id="KW-1133">Transmembrane helix</keyword>
<evidence type="ECO:0000256" key="4">
    <source>
        <dbReference type="ARBA" id="ARBA00022692"/>
    </source>
</evidence>
<dbReference type="Pfam" id="PF06027">
    <property type="entry name" value="SLC35F"/>
    <property type="match status" value="1"/>
</dbReference>
<keyword evidence="3" id="KW-0813">Transport</keyword>
<evidence type="ECO:0000256" key="1">
    <source>
        <dbReference type="ARBA" id="ARBA00004141"/>
    </source>
</evidence>
<evidence type="ECO:0008006" key="10">
    <source>
        <dbReference type="Google" id="ProtNLM"/>
    </source>
</evidence>
<feature type="transmembrane region" description="Helical" evidence="8">
    <location>
        <begin position="93"/>
        <end position="116"/>
    </location>
</feature>
<comment type="subcellular location">
    <subcellularLocation>
        <location evidence="1">Membrane</location>
        <topology evidence="1">Multi-pass membrane protein</topology>
    </subcellularLocation>
</comment>
<feature type="transmembrane region" description="Helical" evidence="8">
    <location>
        <begin position="288"/>
        <end position="307"/>
    </location>
</feature>
<reference evidence="9" key="1">
    <citation type="submission" date="2021-01" db="EMBL/GenBank/DDBJ databases">
        <authorList>
            <person name="Corre E."/>
            <person name="Pelletier E."/>
            <person name="Niang G."/>
            <person name="Scheremetjew M."/>
            <person name="Finn R."/>
            <person name="Kale V."/>
            <person name="Holt S."/>
            <person name="Cochrane G."/>
            <person name="Meng A."/>
            <person name="Brown T."/>
            <person name="Cohen L."/>
        </authorList>
    </citation>
    <scope>NUCLEOTIDE SEQUENCE</scope>
    <source>
        <strain evidence="9">CCMP 410</strain>
    </source>
</reference>
<sequence>MTDSEKQCEQNEQFTNNHHRHASTTNQHANFFDDIRRYREIDERRHQEQEENNANSRTKDGNKWSVLLFGQVVALAAASNSAASYALEYNMKVFVPITLMLCMYLLLATPHVWYLWWRRRKRKEKKAARETPQQNNSNKRPYRLPFTNLNLSAPWWAYLAVALLDVESNYLTMLSFKYTSLSSSTLLNSISVPTTMIFSMGLLARVFRMPHYVGACLCLLGGTMTVWADVGVVDSLDDDPNAPLTPTTTLSTHPHTVRGDIFAVLAAILYGVGDTVGELFVKHVDRVEYLGMLGLFGAMITAIQIPFLEWDALMALPSLVHWDEEIMQWWIVVGLIVVWFLVSVVFFYIGTSLFYLAGDATLLNLSLRTSNLWAILFDVVAEREPPSSGFYGALLLMATGMIIYEVCGTSSTTRVAAGLQLDNVVINERKCQSDERQCLVVDEDASAANDTYGSTDTIL</sequence>
<evidence type="ECO:0000256" key="3">
    <source>
        <dbReference type="ARBA" id="ARBA00022448"/>
    </source>
</evidence>
<feature type="transmembrane region" description="Helical" evidence="8">
    <location>
        <begin position="388"/>
        <end position="407"/>
    </location>
</feature>
<name>A0A7S1V0K6_9STRA</name>
<dbReference type="InterPro" id="IPR052221">
    <property type="entry name" value="SLC35F_Transporter"/>
</dbReference>